<organism evidence="2">
    <name type="scientific">Cacopsylla melanoneura</name>
    <dbReference type="NCBI Taxonomy" id="428564"/>
    <lineage>
        <taxon>Eukaryota</taxon>
        <taxon>Metazoa</taxon>
        <taxon>Ecdysozoa</taxon>
        <taxon>Arthropoda</taxon>
        <taxon>Hexapoda</taxon>
        <taxon>Insecta</taxon>
        <taxon>Pterygota</taxon>
        <taxon>Neoptera</taxon>
        <taxon>Paraneoptera</taxon>
        <taxon>Hemiptera</taxon>
        <taxon>Sternorrhyncha</taxon>
        <taxon>Psylloidea</taxon>
        <taxon>Psyllidae</taxon>
        <taxon>Psyllinae</taxon>
        <taxon>Cacopsylla</taxon>
    </lineage>
</organism>
<dbReference type="AlphaFoldDB" id="A0A8D9B7P9"/>
<protein>
    <submittedName>
        <fullName evidence="2">Uncharacterized protein</fullName>
    </submittedName>
</protein>
<accession>A0A8D9B7P9</accession>
<sequence>MFNKFQTVNNYPVNNEAVNTAAPISFQFPAKALQYRKAEQAEFYELFKNKAKVDDFDACRMVHTVGTKQSKHLQERLVEPLEIVGNRRALRVDDEKYPKNLHISDNVHSCNQGTGTTGIVDSIDTILVDSEVLNNYTSGNGSEKFWNNFNNEIEPDLIDSETRKTVRHKKFLKRSSTYDLFVGKLLCDARNQTVMNFTNEYVDTKESRETIGTVATREKWQDQCQKQKLVKHIKALSLENEYNVSDLQENFHQIRNEQVSRHSGYMDRSQSNDQESTPNTFQNAKPLKEQFVNRINPREQFMDKTTTKEQVTSSRTHLGIMCNKICSCDSKQTQPIHFCANDFNNYVNFEMIQRGCVEKLVDQNKMKTSVSLHTCNRDTRESGIHICRSQESESRNFETRHQYLDRSHWCYKEKYARTSEKQMLDIRDKRGETIATPNRIIFDTTPEFLESILDRNIEVISQQNKSFENTTSDNINHWNKNCDIQRQICQTHQTRHDLEENEHTTVRNAKTDTIHVTRHDNRIQTPPLNKMDEKKRTKRWNNEGEEYYKPSTLHEHNTQRIQNIQAQSCFRCSNKKRLLRRKSFDLNTYTGREKQHKNWHEFEYSIQGEKSRDLLARRKSCDFGQMRCAENEKNGQIGRKRTKRYWSNESILDKDLCSIFENPMTAHLQLEDTDGLVQDIKDGRFETVNQFEMGRNDNKDLIDLKNKNNSSIKGHTIISMKPALGDGQRPNLLFARRYSMANIIQNQPKTSCLDDGPNTRDSLTNSTDKLNEYTKHELYHSRSFQLDTKDDQLRVNGRYCAKLQGEQDTAIGIPDNVSQHCIGKYVLKKRRSINF</sequence>
<feature type="region of interest" description="Disordered" evidence="1">
    <location>
        <begin position="259"/>
        <end position="288"/>
    </location>
</feature>
<dbReference type="EMBL" id="HBUF01610948">
    <property type="protein sequence ID" value="CAG6778681.1"/>
    <property type="molecule type" value="Transcribed_RNA"/>
</dbReference>
<name>A0A8D9B7P9_9HEMI</name>
<evidence type="ECO:0000313" key="2">
    <source>
        <dbReference type="EMBL" id="CAG6778681.1"/>
    </source>
</evidence>
<evidence type="ECO:0000256" key="1">
    <source>
        <dbReference type="SAM" id="MobiDB-lite"/>
    </source>
</evidence>
<proteinExistence type="predicted"/>
<feature type="compositionally biased region" description="Polar residues" evidence="1">
    <location>
        <begin position="268"/>
        <end position="283"/>
    </location>
</feature>
<reference evidence="2" key="1">
    <citation type="submission" date="2021-05" db="EMBL/GenBank/DDBJ databases">
        <authorList>
            <person name="Alioto T."/>
            <person name="Alioto T."/>
            <person name="Gomez Garrido J."/>
        </authorList>
    </citation>
    <scope>NUCLEOTIDE SEQUENCE</scope>
</reference>